<protein>
    <recommendedName>
        <fullName evidence="3 6">Flagellar basal-body rod protein FlgC</fullName>
    </recommendedName>
</protein>
<feature type="domain" description="Flagellar basal-body/hook protein C-terminal" evidence="8">
    <location>
        <begin position="94"/>
        <end position="133"/>
    </location>
</feature>
<comment type="subunit">
    <text evidence="5 6">The basal body constitutes a major portion of the flagellar organelle and consists of four rings (L,P,S, and M) mounted on a central rod. The rod consists of about 26 subunits of FlgG in the distal portion, and FlgB, FlgC and FlgF are thought to build up the proximal portion of the rod with about 6 subunits each.</text>
</comment>
<keyword evidence="9" id="KW-0966">Cell projection</keyword>
<dbReference type="PANTHER" id="PTHR30435">
    <property type="entry name" value="FLAGELLAR PROTEIN"/>
    <property type="match status" value="1"/>
</dbReference>
<dbReference type="InterPro" id="IPR006299">
    <property type="entry name" value="FlgC"/>
</dbReference>
<dbReference type="Pfam" id="PF06429">
    <property type="entry name" value="Flg_bbr_C"/>
    <property type="match status" value="1"/>
</dbReference>
<dbReference type="KEGG" id="pmaw:MACH26_33360"/>
<dbReference type="EMBL" id="AP027272">
    <property type="protein sequence ID" value="BDX07815.1"/>
    <property type="molecule type" value="Genomic_DNA"/>
</dbReference>
<gene>
    <name evidence="9" type="primary">flgC</name>
    <name evidence="9" type="ORF">MACH26_33360</name>
</gene>
<dbReference type="RefSeq" id="WP_338293916.1">
    <property type="nucleotide sequence ID" value="NZ_AP027272.1"/>
</dbReference>
<evidence type="ECO:0000256" key="1">
    <source>
        <dbReference type="ARBA" id="ARBA00004117"/>
    </source>
</evidence>
<dbReference type="AlphaFoldDB" id="A0AA48I8B3"/>
<dbReference type="PANTHER" id="PTHR30435:SF29">
    <property type="entry name" value="FLAGELLAR BASAL-BODY ROD PROTEIN FLGC"/>
    <property type="match status" value="1"/>
</dbReference>
<evidence type="ECO:0000256" key="2">
    <source>
        <dbReference type="ARBA" id="ARBA00009677"/>
    </source>
</evidence>
<keyword evidence="9" id="KW-0282">Flagellum</keyword>
<dbReference type="InterPro" id="IPR010930">
    <property type="entry name" value="Flg_bb/hook_C_dom"/>
</dbReference>
<dbReference type="GO" id="GO:0030694">
    <property type="term" value="C:bacterial-type flagellum basal body, rod"/>
    <property type="evidence" value="ECO:0007669"/>
    <property type="project" value="UniProtKB-UniRule"/>
</dbReference>
<accession>A0AA48I8B3</accession>
<evidence type="ECO:0000256" key="4">
    <source>
        <dbReference type="ARBA" id="ARBA00023143"/>
    </source>
</evidence>
<sequence length="141" mass="15230">MSLFNVMDIASSGMHAEGVRLNTTASNVANANSVSSSYGETYKARHAVFAAEMKNATDAQAPLGTKVNVLGVVESQKPLQVEYSPNHPMANEDGYIFKPNVNVVEAMADMLSASKAYEANVQVADTTKRIFRRVMMLGQGR</sequence>
<dbReference type="NCBIfam" id="TIGR01395">
    <property type="entry name" value="FlgC"/>
    <property type="match status" value="1"/>
</dbReference>
<keyword evidence="9" id="KW-0969">Cilium</keyword>
<dbReference type="GO" id="GO:0071978">
    <property type="term" value="P:bacterial-type flagellum-dependent swarming motility"/>
    <property type="evidence" value="ECO:0007669"/>
    <property type="project" value="TreeGrafter"/>
</dbReference>
<evidence type="ECO:0000259" key="8">
    <source>
        <dbReference type="Pfam" id="PF06429"/>
    </source>
</evidence>
<evidence type="ECO:0000313" key="9">
    <source>
        <dbReference type="EMBL" id="BDX07815.1"/>
    </source>
</evidence>
<name>A0AA48I8B3_9ALTE</name>
<reference evidence="9" key="1">
    <citation type="submission" date="2023-01" db="EMBL/GenBank/DDBJ databases">
        <title>Complete genome sequence of Planctobacterium marinum strain Dej080120_11.</title>
        <authorList>
            <person name="Ueki S."/>
            <person name="Maruyama F."/>
        </authorList>
    </citation>
    <scope>NUCLEOTIDE SEQUENCE</scope>
    <source>
        <strain evidence="9">Dej080120_11</strain>
    </source>
</reference>
<feature type="domain" description="Flagellar basal body rod protein N-terminal" evidence="7">
    <location>
        <begin position="7"/>
        <end position="32"/>
    </location>
</feature>
<evidence type="ECO:0000256" key="3">
    <source>
        <dbReference type="ARBA" id="ARBA00017941"/>
    </source>
</evidence>
<keyword evidence="10" id="KW-1185">Reference proteome</keyword>
<evidence type="ECO:0000256" key="5">
    <source>
        <dbReference type="ARBA" id="ARBA00025933"/>
    </source>
</evidence>
<evidence type="ECO:0000256" key="6">
    <source>
        <dbReference type="RuleBase" id="RU362062"/>
    </source>
</evidence>
<dbReference type="PROSITE" id="PS00588">
    <property type="entry name" value="FLAGELLA_BB_ROD"/>
    <property type="match status" value="1"/>
</dbReference>
<dbReference type="InterPro" id="IPR019776">
    <property type="entry name" value="Flagellar_basal_body_rod_CS"/>
</dbReference>
<dbReference type="Proteomes" id="UP001333710">
    <property type="component" value="Chromosome"/>
</dbReference>
<dbReference type="InterPro" id="IPR001444">
    <property type="entry name" value="Flag_bb_rod_N"/>
</dbReference>
<comment type="similarity">
    <text evidence="2">Belongs to the flagella basal body rod proteins family.</text>
</comment>
<dbReference type="Pfam" id="PF00460">
    <property type="entry name" value="Flg_bb_rod"/>
    <property type="match status" value="1"/>
</dbReference>
<evidence type="ECO:0000259" key="7">
    <source>
        <dbReference type="Pfam" id="PF00460"/>
    </source>
</evidence>
<organism evidence="9 10">
    <name type="scientific">Planctobacterium marinum</name>
    <dbReference type="NCBI Taxonomy" id="1631968"/>
    <lineage>
        <taxon>Bacteria</taxon>
        <taxon>Pseudomonadati</taxon>
        <taxon>Pseudomonadota</taxon>
        <taxon>Gammaproteobacteria</taxon>
        <taxon>Alteromonadales</taxon>
        <taxon>Alteromonadaceae</taxon>
        <taxon>Planctobacterium</taxon>
    </lineage>
</organism>
<keyword evidence="4 6" id="KW-0975">Bacterial flagellum</keyword>
<evidence type="ECO:0000313" key="10">
    <source>
        <dbReference type="Proteomes" id="UP001333710"/>
    </source>
</evidence>
<comment type="subcellular location">
    <subcellularLocation>
        <location evidence="1 6">Bacterial flagellum basal body</location>
    </subcellularLocation>
</comment>
<proteinExistence type="inferred from homology"/>